<sequence>MPVRVDHSQESPESLVPVRSYASIQTVVPVRNVEHEDSEPVRRHSSDDNAYTTIVHEDLFVSNPDSPEPPLPRVREPRHLDRLPRTGLHTSFEVPAVLSLMRSHPNLYQEMVENENKIEQAFEDRLFKNWPVCKFFRRQDEKVKKASGKLEERLIKLAQEMITRAQDFVDRKRDALDTRNGVPLPDGTNNVVNFVQTRVATRKAKCSNLYALASKTSSTDMLHARRARNVSLSKNRDDTETAPTSVDVVHVVPHEAQLALRRVRAISNMSDDTLAALVESRSLSSDAPYALRRYLTKCMRNPTRCSDEFTLQTPSLASLASTYELSLSSGDCKRKRFLSISYANGNTEIEEPVVECEGERRPSIVAVKWGKDLDDIIPGKAWIV</sequence>
<proteinExistence type="predicted"/>
<evidence type="ECO:0000313" key="1">
    <source>
        <dbReference type="EMBL" id="KAL2040477.1"/>
    </source>
</evidence>
<evidence type="ECO:0000313" key="2">
    <source>
        <dbReference type="Proteomes" id="UP001590950"/>
    </source>
</evidence>
<name>A0ABR4A3H3_9LECA</name>
<dbReference type="Proteomes" id="UP001590950">
    <property type="component" value="Unassembled WGS sequence"/>
</dbReference>
<comment type="caution">
    <text evidence="1">The sequence shown here is derived from an EMBL/GenBank/DDBJ whole genome shotgun (WGS) entry which is preliminary data.</text>
</comment>
<protein>
    <submittedName>
        <fullName evidence="1">Uncharacterized protein</fullName>
    </submittedName>
</protein>
<organism evidence="1 2">
    <name type="scientific">Stereocaulon virgatum</name>
    <dbReference type="NCBI Taxonomy" id="373712"/>
    <lineage>
        <taxon>Eukaryota</taxon>
        <taxon>Fungi</taxon>
        <taxon>Dikarya</taxon>
        <taxon>Ascomycota</taxon>
        <taxon>Pezizomycotina</taxon>
        <taxon>Lecanoromycetes</taxon>
        <taxon>OSLEUM clade</taxon>
        <taxon>Lecanoromycetidae</taxon>
        <taxon>Lecanorales</taxon>
        <taxon>Lecanorineae</taxon>
        <taxon>Stereocaulaceae</taxon>
        <taxon>Stereocaulon</taxon>
    </lineage>
</organism>
<keyword evidence="2" id="KW-1185">Reference proteome</keyword>
<gene>
    <name evidence="1" type="ORF">N7G274_006920</name>
</gene>
<reference evidence="1 2" key="1">
    <citation type="submission" date="2024-09" db="EMBL/GenBank/DDBJ databases">
        <title>Rethinking Asexuality: The Enigmatic Case of Functional Sexual Genes in Lepraria (Stereocaulaceae).</title>
        <authorList>
            <person name="Doellman M."/>
            <person name="Sun Y."/>
            <person name="Barcenas-Pena A."/>
            <person name="Lumbsch H.T."/>
            <person name="Grewe F."/>
        </authorList>
    </citation>
    <scope>NUCLEOTIDE SEQUENCE [LARGE SCALE GENOMIC DNA]</scope>
    <source>
        <strain evidence="1 2">Mercado 3170</strain>
    </source>
</reference>
<accession>A0ABR4A3H3</accession>
<dbReference type="EMBL" id="JBEFKJ010000021">
    <property type="protein sequence ID" value="KAL2040477.1"/>
    <property type="molecule type" value="Genomic_DNA"/>
</dbReference>